<keyword evidence="2" id="KW-1185">Reference proteome</keyword>
<comment type="caution">
    <text evidence="1">The sequence shown here is derived from an EMBL/GenBank/DDBJ whole genome shotgun (WGS) entry which is preliminary data.</text>
</comment>
<dbReference type="EMBL" id="JARJCM010000006">
    <property type="protein sequence ID" value="KAJ7044559.1"/>
    <property type="molecule type" value="Genomic_DNA"/>
</dbReference>
<dbReference type="AlphaFoldDB" id="A0AAD6XGM1"/>
<name>A0AAD6XGM1_9AGAR</name>
<gene>
    <name evidence="1" type="ORF">C8F04DRAFT_1249838</name>
</gene>
<organism evidence="1 2">
    <name type="scientific">Mycena alexandri</name>
    <dbReference type="NCBI Taxonomy" id="1745969"/>
    <lineage>
        <taxon>Eukaryota</taxon>
        <taxon>Fungi</taxon>
        <taxon>Dikarya</taxon>
        <taxon>Basidiomycota</taxon>
        <taxon>Agaricomycotina</taxon>
        <taxon>Agaricomycetes</taxon>
        <taxon>Agaricomycetidae</taxon>
        <taxon>Agaricales</taxon>
        <taxon>Marasmiineae</taxon>
        <taxon>Mycenaceae</taxon>
        <taxon>Mycena</taxon>
    </lineage>
</organism>
<proteinExistence type="predicted"/>
<protein>
    <submittedName>
        <fullName evidence="1">Uncharacterized protein</fullName>
    </submittedName>
</protein>
<evidence type="ECO:0000313" key="2">
    <source>
        <dbReference type="Proteomes" id="UP001218188"/>
    </source>
</evidence>
<accession>A0AAD6XGM1</accession>
<sequence>MPPTGFKVHNRSNEIIFCSITNKTGGNPAPFEIKPFEDHSWTRTGWEDVSIVNKQKSAATALWINRGGPALVHFDGFDKPLTIYNDYRPDPGFIINNLSPRNVMCFISANTGGNSSWFKIPAGGSERWTRKGWEAIAFKSEDGKERKGHFVDNKEVRVTLDFLGFDEDLVFHEPPENFIADEHYSEAIRIADRSYAAGDSRASAPGGLTASIFKVDKLEFLTTGVKSPSLGDHNQIYTLALLINHLKYGLAEPGIVVSVTPDWLKVAAYSCEFDTIVVLGFPTKAIDLVAPGKTRPTIGTRLLVVSQFTRRDSPATQGVQADITMGPRSLNKWHNFHPLVAQFVSDDSHAPLWKERMDEVDEDLWQDTWEGWLEWKAQRELLPFGLPDEDQRYGYNAHRYLASRLYSVNQRTTIAFTVE</sequence>
<reference evidence="1" key="1">
    <citation type="submission" date="2023-03" db="EMBL/GenBank/DDBJ databases">
        <title>Massive genome expansion in bonnet fungi (Mycena s.s.) driven by repeated elements and novel gene families across ecological guilds.</title>
        <authorList>
            <consortium name="Lawrence Berkeley National Laboratory"/>
            <person name="Harder C.B."/>
            <person name="Miyauchi S."/>
            <person name="Viragh M."/>
            <person name="Kuo A."/>
            <person name="Thoen E."/>
            <person name="Andreopoulos B."/>
            <person name="Lu D."/>
            <person name="Skrede I."/>
            <person name="Drula E."/>
            <person name="Henrissat B."/>
            <person name="Morin E."/>
            <person name="Kohler A."/>
            <person name="Barry K."/>
            <person name="LaButti K."/>
            <person name="Morin E."/>
            <person name="Salamov A."/>
            <person name="Lipzen A."/>
            <person name="Mereny Z."/>
            <person name="Hegedus B."/>
            <person name="Baldrian P."/>
            <person name="Stursova M."/>
            <person name="Weitz H."/>
            <person name="Taylor A."/>
            <person name="Grigoriev I.V."/>
            <person name="Nagy L.G."/>
            <person name="Martin F."/>
            <person name="Kauserud H."/>
        </authorList>
    </citation>
    <scope>NUCLEOTIDE SEQUENCE</scope>
    <source>
        <strain evidence="1">CBHHK200</strain>
    </source>
</reference>
<dbReference type="Proteomes" id="UP001218188">
    <property type="component" value="Unassembled WGS sequence"/>
</dbReference>
<evidence type="ECO:0000313" key="1">
    <source>
        <dbReference type="EMBL" id="KAJ7044559.1"/>
    </source>
</evidence>